<feature type="domain" description="SUF system FeS cluster assembly SufBD core" evidence="1">
    <location>
        <begin position="217"/>
        <end position="462"/>
    </location>
</feature>
<dbReference type="InterPro" id="IPR000825">
    <property type="entry name" value="SUF_FeS_clus_asmbl_SufBD_core"/>
</dbReference>
<dbReference type="EMBL" id="LSYV01000036">
    <property type="protein sequence ID" value="KXZ47412.1"/>
    <property type="molecule type" value="Genomic_DNA"/>
</dbReference>
<gene>
    <name evidence="2" type="ORF">GPECTOR_35g850</name>
</gene>
<organism evidence="2 3">
    <name type="scientific">Gonium pectorale</name>
    <name type="common">Green alga</name>
    <dbReference type="NCBI Taxonomy" id="33097"/>
    <lineage>
        <taxon>Eukaryota</taxon>
        <taxon>Viridiplantae</taxon>
        <taxon>Chlorophyta</taxon>
        <taxon>core chlorophytes</taxon>
        <taxon>Chlorophyceae</taxon>
        <taxon>CS clade</taxon>
        <taxon>Chlamydomonadales</taxon>
        <taxon>Volvocaceae</taxon>
        <taxon>Gonium</taxon>
    </lineage>
</organism>
<dbReference type="SUPFAM" id="SSF101960">
    <property type="entry name" value="Stabilizer of iron transporter SufD"/>
    <property type="match status" value="1"/>
</dbReference>
<accession>A0A150GC50</accession>
<dbReference type="PANTHER" id="PTHR43575:SF1">
    <property type="entry name" value="PROTEIN ABCI7, CHLOROPLASTIC"/>
    <property type="match status" value="1"/>
</dbReference>
<dbReference type="STRING" id="33097.A0A150GC50"/>
<sequence length="502" mass="52167">MQTSIGGIARSHIVGQRITPNSSIAHVRLTHKPCKSAAVASAVQTTPEDKWLARTVKEVATPPSLAALRQQSNSAIATLRMPSTRNEEYRFTDITPLLRTNVEPAPAHAEVPASLLARHTLPGAAVVAVVVDGALRPELSSGLGPQAGGAYVGPLEGAPAALQAKLGSLSSSRGGPFAVLNGSMAPGALAVAVPQGVALPGPVYVLHVSSGSSSADSATLAAPRVLLHAGPGAEAELVEEYVGVGAPSADNGSASAPAAGRAVTVSVSELFLEEDSRVKHSYVQRESAGSFHFKGTLVSQGARSAYTVVESSTGADIARHDLSILQDGPETSTEMSHFLLCGPSQLHDLHSRLTLDHPRGTANQLHKCIVSHSSGKGVFDGNVKVNRAAQQSDAGQLSRNLLLVPLATVNVKPNLQAGGIVADDVKCTHGCAVSDLRDDELFYFRARGISAESARQALVFSFGSEVVQRMRHPALQQRVQEDVSRTLRSVDQFAAAAAAAAQ</sequence>
<dbReference type="Pfam" id="PF01458">
    <property type="entry name" value="SUFBD_core"/>
    <property type="match status" value="1"/>
</dbReference>
<dbReference type="GO" id="GO:0016226">
    <property type="term" value="P:iron-sulfur cluster assembly"/>
    <property type="evidence" value="ECO:0007669"/>
    <property type="project" value="InterPro"/>
</dbReference>
<dbReference type="InterPro" id="IPR055346">
    <property type="entry name" value="Fe-S_cluster_assembly_SufBD"/>
</dbReference>
<dbReference type="OrthoDB" id="2510at2759"/>
<evidence type="ECO:0000313" key="2">
    <source>
        <dbReference type="EMBL" id="KXZ47412.1"/>
    </source>
</evidence>
<keyword evidence="3" id="KW-1185">Reference proteome</keyword>
<name>A0A150GC50_GONPE</name>
<proteinExistence type="predicted"/>
<reference evidence="3" key="1">
    <citation type="journal article" date="2016" name="Nat. Commun.">
        <title>The Gonium pectorale genome demonstrates co-option of cell cycle regulation during the evolution of multicellularity.</title>
        <authorList>
            <person name="Hanschen E.R."/>
            <person name="Marriage T.N."/>
            <person name="Ferris P.J."/>
            <person name="Hamaji T."/>
            <person name="Toyoda A."/>
            <person name="Fujiyama A."/>
            <person name="Neme R."/>
            <person name="Noguchi H."/>
            <person name="Minakuchi Y."/>
            <person name="Suzuki M."/>
            <person name="Kawai-Toyooka H."/>
            <person name="Smith D.R."/>
            <person name="Sparks H."/>
            <person name="Anderson J."/>
            <person name="Bakaric R."/>
            <person name="Luria V."/>
            <person name="Karger A."/>
            <person name="Kirschner M.W."/>
            <person name="Durand P.M."/>
            <person name="Michod R.E."/>
            <person name="Nozaki H."/>
            <person name="Olson B.J."/>
        </authorList>
    </citation>
    <scope>NUCLEOTIDE SEQUENCE [LARGE SCALE GENOMIC DNA]</scope>
    <source>
        <strain evidence="3">NIES-2863</strain>
    </source>
</reference>
<dbReference type="AlphaFoldDB" id="A0A150GC50"/>
<protein>
    <recommendedName>
        <fullName evidence="1">SUF system FeS cluster assembly SufBD core domain-containing protein</fullName>
    </recommendedName>
</protein>
<evidence type="ECO:0000259" key="1">
    <source>
        <dbReference type="Pfam" id="PF01458"/>
    </source>
</evidence>
<dbReference type="PANTHER" id="PTHR43575">
    <property type="entry name" value="PROTEIN ABCI7, CHLOROPLASTIC"/>
    <property type="match status" value="1"/>
</dbReference>
<comment type="caution">
    <text evidence="2">The sequence shown here is derived from an EMBL/GenBank/DDBJ whole genome shotgun (WGS) entry which is preliminary data.</text>
</comment>
<dbReference type="Proteomes" id="UP000075714">
    <property type="component" value="Unassembled WGS sequence"/>
</dbReference>
<evidence type="ECO:0000313" key="3">
    <source>
        <dbReference type="Proteomes" id="UP000075714"/>
    </source>
</evidence>
<dbReference type="InterPro" id="IPR037284">
    <property type="entry name" value="SUF_FeS_clus_asmbl_SufBD_sf"/>
</dbReference>